<feature type="compositionally biased region" description="Low complexity" evidence="1">
    <location>
        <begin position="7"/>
        <end position="18"/>
    </location>
</feature>
<evidence type="ECO:0000313" key="3">
    <source>
        <dbReference type="Proteomes" id="UP000218811"/>
    </source>
</evidence>
<feature type="compositionally biased region" description="Low complexity" evidence="1">
    <location>
        <begin position="40"/>
        <end position="53"/>
    </location>
</feature>
<feature type="compositionally biased region" description="Low complexity" evidence="1">
    <location>
        <begin position="327"/>
        <end position="345"/>
    </location>
</feature>
<dbReference type="Proteomes" id="UP000218811">
    <property type="component" value="Unassembled WGS sequence"/>
</dbReference>
<evidence type="ECO:0000313" key="2">
    <source>
        <dbReference type="EMBL" id="PCH43395.1"/>
    </source>
</evidence>
<evidence type="ECO:0000256" key="1">
    <source>
        <dbReference type="SAM" id="MobiDB-lite"/>
    </source>
</evidence>
<feature type="region of interest" description="Disordered" evidence="1">
    <location>
        <begin position="318"/>
        <end position="391"/>
    </location>
</feature>
<protein>
    <submittedName>
        <fullName evidence="2">Uncharacterized protein</fullName>
    </submittedName>
</protein>
<feature type="region of interest" description="Disordered" evidence="1">
    <location>
        <begin position="1"/>
        <end position="70"/>
    </location>
</feature>
<feature type="compositionally biased region" description="Polar residues" evidence="1">
    <location>
        <begin position="61"/>
        <end position="70"/>
    </location>
</feature>
<accession>A0A2H3JPH5</accession>
<dbReference type="OrthoDB" id="1734943at2759"/>
<keyword evidence="3" id="KW-1185">Reference proteome</keyword>
<dbReference type="OMA" id="RENTHLH"/>
<dbReference type="EMBL" id="KB468146">
    <property type="protein sequence ID" value="PCH43395.1"/>
    <property type="molecule type" value="Genomic_DNA"/>
</dbReference>
<dbReference type="AlphaFoldDB" id="A0A2H3JPH5"/>
<name>A0A2H3JPH5_WOLCO</name>
<gene>
    <name evidence="2" type="ORF">WOLCODRAFT_121877</name>
</gene>
<sequence length="442" mass="45894">MYSALKSPSFFRPISRPSSPAPALPAVSSDAAMGTERSARPLSKLSLSSFRRPSPSPAPTQGRSPPTVTQDGSYIEVLGLKLSEAVTKALTQPTGPGAPHELLNGRRPIPVGRGRALGALIASEVKASRENTHLHRALLRTLHRPLSVLYSNISTDLLPLLSSAAFRDPPAPTPQNPNFNATQLHALGLATLAGELLETFDGLGLGQETDMRGDGLKGIREGLVSVVKRVVDPLLNGMKSELLPLLDALETAPAVPSAPKATRSPVPHPSIMTLQGLIPVYARALARVATSTTAEVLLTSLLISLVWHGLVAVAHRPSPLPSPPGSPVLSSGSSSQSTGTAPSAPKAGNQKRHASMSSGTPPATPPRFGLMKLPPSRPPTPPGLHASRGTTAAADARALIGLLGLLPRPAADKEPTRFAREAVDEALAALSTLTALLEAAQS</sequence>
<organism evidence="2 3">
    <name type="scientific">Wolfiporia cocos (strain MD-104)</name>
    <name type="common">Brown rot fungus</name>
    <dbReference type="NCBI Taxonomy" id="742152"/>
    <lineage>
        <taxon>Eukaryota</taxon>
        <taxon>Fungi</taxon>
        <taxon>Dikarya</taxon>
        <taxon>Basidiomycota</taxon>
        <taxon>Agaricomycotina</taxon>
        <taxon>Agaricomycetes</taxon>
        <taxon>Polyporales</taxon>
        <taxon>Phaeolaceae</taxon>
        <taxon>Wolfiporia</taxon>
    </lineage>
</organism>
<proteinExistence type="predicted"/>
<reference evidence="2 3" key="1">
    <citation type="journal article" date="2012" name="Science">
        <title>The Paleozoic origin of enzymatic lignin decomposition reconstructed from 31 fungal genomes.</title>
        <authorList>
            <person name="Floudas D."/>
            <person name="Binder M."/>
            <person name="Riley R."/>
            <person name="Barry K."/>
            <person name="Blanchette R.A."/>
            <person name="Henrissat B."/>
            <person name="Martinez A.T."/>
            <person name="Otillar R."/>
            <person name="Spatafora J.W."/>
            <person name="Yadav J.S."/>
            <person name="Aerts A."/>
            <person name="Benoit I."/>
            <person name="Boyd A."/>
            <person name="Carlson A."/>
            <person name="Copeland A."/>
            <person name="Coutinho P.M."/>
            <person name="de Vries R.P."/>
            <person name="Ferreira P."/>
            <person name="Findley K."/>
            <person name="Foster B."/>
            <person name="Gaskell J."/>
            <person name="Glotzer D."/>
            <person name="Gorecki P."/>
            <person name="Heitman J."/>
            <person name="Hesse C."/>
            <person name="Hori C."/>
            <person name="Igarashi K."/>
            <person name="Jurgens J.A."/>
            <person name="Kallen N."/>
            <person name="Kersten P."/>
            <person name="Kohler A."/>
            <person name="Kuees U."/>
            <person name="Kumar T.K.A."/>
            <person name="Kuo A."/>
            <person name="LaButti K."/>
            <person name="Larrondo L.F."/>
            <person name="Lindquist E."/>
            <person name="Ling A."/>
            <person name="Lombard V."/>
            <person name="Lucas S."/>
            <person name="Lundell T."/>
            <person name="Martin R."/>
            <person name="McLaughlin D.J."/>
            <person name="Morgenstern I."/>
            <person name="Morin E."/>
            <person name="Murat C."/>
            <person name="Nagy L.G."/>
            <person name="Nolan M."/>
            <person name="Ohm R.A."/>
            <person name="Patyshakuliyeva A."/>
            <person name="Rokas A."/>
            <person name="Ruiz-Duenas F.J."/>
            <person name="Sabat G."/>
            <person name="Salamov A."/>
            <person name="Samejima M."/>
            <person name="Schmutz J."/>
            <person name="Slot J.C."/>
            <person name="St John F."/>
            <person name="Stenlid J."/>
            <person name="Sun H."/>
            <person name="Sun S."/>
            <person name="Syed K."/>
            <person name="Tsang A."/>
            <person name="Wiebenga A."/>
            <person name="Young D."/>
            <person name="Pisabarro A."/>
            <person name="Eastwood D.C."/>
            <person name="Martin F."/>
            <person name="Cullen D."/>
            <person name="Grigoriev I.V."/>
            <person name="Hibbett D.S."/>
        </authorList>
    </citation>
    <scope>NUCLEOTIDE SEQUENCE [LARGE SCALE GENOMIC DNA]</scope>
    <source>
        <strain evidence="2 3">MD-104</strain>
    </source>
</reference>
<dbReference type="STRING" id="742152.A0A2H3JPH5"/>